<evidence type="ECO:0000256" key="1">
    <source>
        <dbReference type="SAM" id="Phobius"/>
    </source>
</evidence>
<keyword evidence="1" id="KW-1133">Transmembrane helix</keyword>
<evidence type="ECO:0000313" key="3">
    <source>
        <dbReference type="EMBL" id="GIO31374.1"/>
    </source>
</evidence>
<comment type="caution">
    <text evidence="3">The sequence shown here is derived from an EMBL/GenBank/DDBJ whole genome shotgun (WGS) entry which is preliminary data.</text>
</comment>
<keyword evidence="1" id="KW-0472">Membrane</keyword>
<dbReference type="InterPro" id="IPR058620">
    <property type="entry name" value="YtrI_C"/>
</dbReference>
<dbReference type="EMBL" id="BORQ01000003">
    <property type="protein sequence ID" value="GIO31374.1"/>
    <property type="molecule type" value="Genomic_DNA"/>
</dbReference>
<reference evidence="3" key="1">
    <citation type="submission" date="2021-03" db="EMBL/GenBank/DDBJ databases">
        <title>Antimicrobial resistance genes in bacteria isolated from Japanese honey, and their potential for conferring macrolide and lincosamide resistance in the American foulbrood pathogen Paenibacillus larvae.</title>
        <authorList>
            <person name="Okamoto M."/>
            <person name="Kumagai M."/>
            <person name="Kanamori H."/>
            <person name="Takamatsu D."/>
        </authorList>
    </citation>
    <scope>NUCLEOTIDE SEQUENCE</scope>
    <source>
        <strain evidence="3">J2TS6</strain>
    </source>
</reference>
<keyword evidence="1" id="KW-0812">Transmembrane</keyword>
<feature type="domain" description="Sporulation membrane protein YtrI C-terminal" evidence="2">
    <location>
        <begin position="74"/>
        <end position="157"/>
    </location>
</feature>
<feature type="transmembrane region" description="Helical" evidence="1">
    <location>
        <begin position="12"/>
        <end position="33"/>
    </location>
</feature>
<dbReference type="RefSeq" id="WP_212957814.1">
    <property type="nucleotide sequence ID" value="NZ_BORQ01000003.1"/>
</dbReference>
<gene>
    <name evidence="3" type="ORF">J2TS6_25150</name>
</gene>
<accession>A0A920CBW9</accession>
<evidence type="ECO:0000313" key="4">
    <source>
        <dbReference type="Proteomes" id="UP000679779"/>
    </source>
</evidence>
<protein>
    <recommendedName>
        <fullName evidence="2">Sporulation membrane protein YtrI C-terminal domain-containing protein</fullName>
    </recommendedName>
</protein>
<keyword evidence="4" id="KW-1185">Reference proteome</keyword>
<dbReference type="Pfam" id="PF26347">
    <property type="entry name" value="YtrI_sporulation"/>
    <property type="match status" value="1"/>
</dbReference>
<proteinExistence type="predicted"/>
<dbReference type="Proteomes" id="UP000679779">
    <property type="component" value="Unassembled WGS sequence"/>
</dbReference>
<organism evidence="3 4">
    <name type="scientific">Paenibacillus albilobatus</name>
    <dbReference type="NCBI Taxonomy" id="2716884"/>
    <lineage>
        <taxon>Bacteria</taxon>
        <taxon>Bacillati</taxon>
        <taxon>Bacillota</taxon>
        <taxon>Bacilli</taxon>
        <taxon>Bacillales</taxon>
        <taxon>Paenibacillaceae</taxon>
        <taxon>Paenibacillus</taxon>
    </lineage>
</organism>
<evidence type="ECO:0000259" key="2">
    <source>
        <dbReference type="Pfam" id="PF26347"/>
    </source>
</evidence>
<name>A0A920CBW9_9BACL</name>
<sequence>MRIPPFSRYRHISQIAAVFVLGAVVGAVVYNAVFQNSYNLLWLSNQDLEIQIKQYEDDIKTLKKYRNQQTVIREIKIRSEQQDPPLDPVIVKAIIVQLGDDLDVLRGRNVFEIDTYSKFVRTLLNEKIYKVREKEYAVEIKTMLLMEGMLQIWVDVHPVKVRNP</sequence>
<dbReference type="AlphaFoldDB" id="A0A920CBW9"/>